<feature type="transmembrane region" description="Helical" evidence="18">
    <location>
        <begin position="147"/>
        <end position="166"/>
    </location>
</feature>
<dbReference type="GO" id="GO:0006120">
    <property type="term" value="P:mitochondrial electron transport, NADH to ubiquinone"/>
    <property type="evidence" value="ECO:0007669"/>
    <property type="project" value="InterPro"/>
</dbReference>
<feature type="transmembrane region" description="Helical" evidence="18">
    <location>
        <begin position="237"/>
        <end position="259"/>
    </location>
</feature>
<feature type="transmembrane region" description="Helical" evidence="18">
    <location>
        <begin position="315"/>
        <end position="337"/>
    </location>
</feature>
<sequence>MFYYYKILFMLTLMIGTLISISSNTWMGMWMGLEINLLSFIPLIQEKNNSFSTESSLKYFITQALASVILMFTLIYMSKNFLFMKNIENSIMLIYDSALLTKMGMAPFHFWFPEVIEGLNWLNCLILLSWQKIAPMILIMYNVNFSYFFYMVIIFSMLISGFLGINQISLRKILAYSSINHMAWMLGAMLISETIWMFYFVTYLILTINIIYMFYMKNLFFYNQLMISSNENLTWKIFFSMNFLSLGGLPPFLGFLPKWLTLQYMITNTNLIPLTFIMVILTLLTLFFYMRLIFNVMIMFNNEINYFSSFSIKNSFMIILNLGSLSGLLIFCLYFNFL</sequence>
<keyword evidence="12 18" id="KW-1133">Transmembrane helix</keyword>
<comment type="function">
    <text evidence="1">Core subunit of the mitochondrial membrane respiratory chain NADH dehydrogenase (Complex I) that is believed to belong to the minimal assembly required for catalysis. Complex I functions in the transfer of electrons from NADH to the respiratory chain. The immediate electron acceptor for the enzyme is believed to be ubiquinone.</text>
</comment>
<keyword evidence="7 18" id="KW-0679">Respiratory chain</keyword>
<dbReference type="PRINTS" id="PR01436">
    <property type="entry name" value="NADHDHGNASE2"/>
</dbReference>
<evidence type="ECO:0000256" key="8">
    <source>
        <dbReference type="ARBA" id="ARBA00022692"/>
    </source>
</evidence>
<evidence type="ECO:0000259" key="19">
    <source>
        <dbReference type="Pfam" id="PF00361"/>
    </source>
</evidence>
<dbReference type="EC" id="7.1.1.2" evidence="4 18"/>
<feature type="transmembrane region" description="Helical" evidence="18">
    <location>
        <begin position="57"/>
        <end position="78"/>
    </location>
</feature>
<feature type="transmembrane region" description="Helical" evidence="18">
    <location>
        <begin position="197"/>
        <end position="216"/>
    </location>
</feature>
<protein>
    <recommendedName>
        <fullName evidence="5 18">NADH-ubiquinone oxidoreductase chain 2</fullName>
        <ecNumber evidence="4 18">7.1.1.2</ecNumber>
    </recommendedName>
</protein>
<evidence type="ECO:0000256" key="10">
    <source>
        <dbReference type="ARBA" id="ARBA00022967"/>
    </source>
</evidence>
<dbReference type="InterPro" id="IPR003917">
    <property type="entry name" value="NADH_UbQ_OxRdtase_chain2"/>
</dbReference>
<keyword evidence="16 18" id="KW-0472">Membrane</keyword>
<dbReference type="InterPro" id="IPR050175">
    <property type="entry name" value="Complex_I_Subunit_2"/>
</dbReference>
<geneLocation type="mitochondrion" evidence="20"/>
<evidence type="ECO:0000256" key="7">
    <source>
        <dbReference type="ARBA" id="ARBA00022660"/>
    </source>
</evidence>
<comment type="catalytic activity">
    <reaction evidence="17 18">
        <text>a ubiquinone + NADH + 5 H(+)(in) = a ubiquinol + NAD(+) + 4 H(+)(out)</text>
        <dbReference type="Rhea" id="RHEA:29091"/>
        <dbReference type="Rhea" id="RHEA-COMP:9565"/>
        <dbReference type="Rhea" id="RHEA-COMP:9566"/>
        <dbReference type="ChEBI" id="CHEBI:15378"/>
        <dbReference type="ChEBI" id="CHEBI:16389"/>
        <dbReference type="ChEBI" id="CHEBI:17976"/>
        <dbReference type="ChEBI" id="CHEBI:57540"/>
        <dbReference type="ChEBI" id="CHEBI:57945"/>
        <dbReference type="EC" id="7.1.1.2"/>
    </reaction>
</comment>
<gene>
    <name evidence="20" type="primary">ND2</name>
</gene>
<dbReference type="PANTHER" id="PTHR46552">
    <property type="entry name" value="NADH-UBIQUINONE OXIDOREDUCTASE CHAIN 2"/>
    <property type="match status" value="1"/>
</dbReference>
<evidence type="ECO:0000256" key="11">
    <source>
        <dbReference type="ARBA" id="ARBA00022982"/>
    </source>
</evidence>
<keyword evidence="13 18" id="KW-0520">NAD</keyword>
<evidence type="ECO:0000256" key="15">
    <source>
        <dbReference type="ARBA" id="ARBA00023128"/>
    </source>
</evidence>
<keyword evidence="9 18" id="KW-0999">Mitochondrion inner membrane</keyword>
<feature type="transmembrane region" description="Helical" evidence="18">
    <location>
        <begin position="7"/>
        <end position="23"/>
    </location>
</feature>
<keyword evidence="11 18" id="KW-0249">Electron transport</keyword>
<name>A0A126TG38_9COLE</name>
<keyword evidence="10 18" id="KW-1278">Translocase</keyword>
<keyword evidence="8 18" id="KW-0812">Transmembrane</keyword>
<evidence type="ECO:0000256" key="4">
    <source>
        <dbReference type="ARBA" id="ARBA00012944"/>
    </source>
</evidence>
<reference evidence="20" key="1">
    <citation type="submission" date="2015-09" db="EMBL/GenBank/DDBJ databases">
        <title>Capturing the unknown biodiversity of arthropods in tropical forests using metagenomics.</title>
        <authorList>
            <person name="Andujar C."/>
            <person name="Creedy T.J."/>
            <person name="Garner B."/>
            <person name="Canty R."/>
            <person name="Warner H.B."/>
            <person name="Lipecki J."/>
            <person name="Crampton-Platt A."/>
            <person name="Gabrielli M."/>
            <person name="Croydon-Veleslavov I.A."/>
            <person name="Lim J.L."/>
            <person name="Linard B."/>
            <person name="Vogler A."/>
        </authorList>
    </citation>
    <scope>NUCLEOTIDE SEQUENCE</scope>
</reference>
<dbReference type="EMBL" id="KT696246">
    <property type="protein sequence ID" value="AML26554.1"/>
    <property type="molecule type" value="Genomic_DNA"/>
</dbReference>
<organism evidence="20">
    <name type="scientific">Staphylinidae sp. BMNH 1274697</name>
    <dbReference type="NCBI Taxonomy" id="1796595"/>
    <lineage>
        <taxon>Eukaryota</taxon>
        <taxon>Metazoa</taxon>
        <taxon>Ecdysozoa</taxon>
        <taxon>Arthropoda</taxon>
        <taxon>Hexapoda</taxon>
        <taxon>Insecta</taxon>
        <taxon>Pterygota</taxon>
        <taxon>Neoptera</taxon>
        <taxon>Endopterygota</taxon>
        <taxon>Coleoptera</taxon>
        <taxon>Polyphaga</taxon>
        <taxon>Staphyliniformia</taxon>
        <taxon>Staphylinidae</taxon>
    </lineage>
</organism>
<dbReference type="GO" id="GO:0005743">
    <property type="term" value="C:mitochondrial inner membrane"/>
    <property type="evidence" value="ECO:0007669"/>
    <property type="project" value="UniProtKB-SubCell"/>
</dbReference>
<evidence type="ECO:0000256" key="13">
    <source>
        <dbReference type="ARBA" id="ARBA00023027"/>
    </source>
</evidence>
<accession>A0A126TG38</accession>
<evidence type="ECO:0000256" key="16">
    <source>
        <dbReference type="ARBA" id="ARBA00023136"/>
    </source>
</evidence>
<evidence type="ECO:0000256" key="14">
    <source>
        <dbReference type="ARBA" id="ARBA00023075"/>
    </source>
</evidence>
<dbReference type="Pfam" id="PF00361">
    <property type="entry name" value="Proton_antipo_M"/>
    <property type="match status" value="1"/>
</dbReference>
<evidence type="ECO:0000256" key="6">
    <source>
        <dbReference type="ARBA" id="ARBA00022448"/>
    </source>
</evidence>
<keyword evidence="15 18" id="KW-0496">Mitochondrion</keyword>
<comment type="subcellular location">
    <subcellularLocation>
        <location evidence="2 18">Mitochondrion inner membrane</location>
        <topology evidence="2 18">Multi-pass membrane protein</topology>
    </subcellularLocation>
</comment>
<keyword evidence="14 18" id="KW-0830">Ubiquinone</keyword>
<evidence type="ECO:0000256" key="12">
    <source>
        <dbReference type="ARBA" id="ARBA00022989"/>
    </source>
</evidence>
<evidence type="ECO:0000256" key="18">
    <source>
        <dbReference type="RuleBase" id="RU003403"/>
    </source>
</evidence>
<dbReference type="InterPro" id="IPR001750">
    <property type="entry name" value="ND/Mrp_TM"/>
</dbReference>
<comment type="similarity">
    <text evidence="3 18">Belongs to the complex I subunit 2 family.</text>
</comment>
<comment type="function">
    <text evidence="18">Core subunit of the mitochondrial membrane respiratory chain NADH dehydrogenase (Complex I) which catalyzes electron transfer from NADH through the respiratory chain, using ubiquinone as an electron acceptor. Essential for the catalytic activity and assembly of complex I.</text>
</comment>
<feature type="transmembrane region" description="Helical" evidence="18">
    <location>
        <begin position="271"/>
        <end position="294"/>
    </location>
</feature>
<dbReference type="GO" id="GO:0008137">
    <property type="term" value="F:NADH dehydrogenase (ubiquinone) activity"/>
    <property type="evidence" value="ECO:0007669"/>
    <property type="project" value="UniProtKB-EC"/>
</dbReference>
<dbReference type="AlphaFoldDB" id="A0A126TG38"/>
<evidence type="ECO:0000256" key="1">
    <source>
        <dbReference type="ARBA" id="ARBA00003257"/>
    </source>
</evidence>
<feature type="domain" description="NADH:quinone oxidoreductase/Mrp antiporter transmembrane" evidence="19">
    <location>
        <begin position="23"/>
        <end position="285"/>
    </location>
</feature>
<evidence type="ECO:0000256" key="17">
    <source>
        <dbReference type="ARBA" id="ARBA00049551"/>
    </source>
</evidence>
<evidence type="ECO:0000256" key="3">
    <source>
        <dbReference type="ARBA" id="ARBA00007012"/>
    </source>
</evidence>
<proteinExistence type="inferred from homology"/>
<dbReference type="PANTHER" id="PTHR46552:SF1">
    <property type="entry name" value="NADH-UBIQUINONE OXIDOREDUCTASE CHAIN 2"/>
    <property type="match status" value="1"/>
</dbReference>
<evidence type="ECO:0000256" key="5">
    <source>
        <dbReference type="ARBA" id="ARBA00021008"/>
    </source>
</evidence>
<evidence type="ECO:0000256" key="9">
    <source>
        <dbReference type="ARBA" id="ARBA00022792"/>
    </source>
</evidence>
<keyword evidence="6" id="KW-0813">Transport</keyword>
<evidence type="ECO:0000256" key="2">
    <source>
        <dbReference type="ARBA" id="ARBA00004448"/>
    </source>
</evidence>
<evidence type="ECO:0000313" key="20">
    <source>
        <dbReference type="EMBL" id="AML26554.1"/>
    </source>
</evidence>